<dbReference type="KEGG" id="ljf:FI9785_307"/>
<dbReference type="GO" id="GO:0003677">
    <property type="term" value="F:DNA binding"/>
    <property type="evidence" value="ECO:0007669"/>
    <property type="project" value="InterPro"/>
</dbReference>
<dbReference type="RefSeq" id="WP_012845603.1">
    <property type="nucleotide sequence ID" value="NC_013504.1"/>
</dbReference>
<gene>
    <name evidence="8" type="primary">mod</name>
    <name evidence="8" type="ordered locus">FI9785_307</name>
</gene>
<dbReference type="Pfam" id="PF01555">
    <property type="entry name" value="N6_N4_Mtase"/>
    <property type="match status" value="2"/>
</dbReference>
<evidence type="ECO:0000313" key="9">
    <source>
        <dbReference type="Proteomes" id="UP000002627"/>
    </source>
</evidence>
<keyword evidence="9" id="KW-1185">Reference proteome</keyword>
<dbReference type="InterPro" id="IPR029063">
    <property type="entry name" value="SAM-dependent_MTases_sf"/>
</dbReference>
<comment type="similarity">
    <text evidence="1">Belongs to the N(4)/N(6)-methyltransferase family.</text>
</comment>
<sequence length="698" mass="80235">MVVESKAMDHIRKVLELFGDKYFTKTGALKRNRVIGDLDNYDKDLMTAILKDNLLHETYTSKIADVEIFEINKFVDMLRYKEYWEDSFTKYNNKIGLTAGGKYIDDSSDVVLDFPYKDCVLKAGMTKEDVEHSGDAKELFLNETLAKPEIDELFEPKIFSNATKYSKNGGGVRVSYISDDDNLIIKGNNLIALYSLEKRFAGKVKLIYLDPPYNTGTDSFLYNDRFNQASWLTFMKNRLEICKNMLSDEGHIVIQTDDTEQAYLKVLMDEIFKKENYVNTISVLFKNIAGASGGGEDKRLKKNIEYLTIYAKNYSFSNPFNDVYDYKQVGKLVQEMRENGISWKYTSVLVNPGQAIYIGSTTDGAGNEIKLYRRENYKIKSISSLMKEENLSEQDVYDKYGVNAFQTAMPQSSIRPTIMKKYKEISNKPNELMSIRYIPRTGRNKGKEYEQFYKGENFRLFAWLKDVAVMKKRHLYKTEKQGTFWNFVGATKNVNKEGQVSFSNGKKPEELLSRIIKMATNENELVLDMFLGSGSTSATALKLNRRFIGVEQIDHQINLIKKRMTNVINGEKNGISEAVNWQGGGSFIYAELLEKNQGYLRAIQNATDMDKLMSIYSRMKQNGDIDFRVDLDKFEASLKAGELPTLDERKKELIKIIDKNQLYYNYSDIDDGDVRNLISATDYKFNKSFYSSNEMGGK</sequence>
<evidence type="ECO:0000259" key="6">
    <source>
        <dbReference type="Pfam" id="PF01555"/>
    </source>
</evidence>
<reference evidence="8 9" key="1">
    <citation type="journal article" date="2009" name="J. Bacteriol.">
        <title>Complete genome sequence of Lactobacillus johnsonii FI9785, a competitive exclusion agent against pathogens in poultry.</title>
        <authorList>
            <person name="Wegmann U."/>
            <person name="Overweg K."/>
            <person name="Horn N."/>
            <person name="Goesmann A."/>
            <person name="Narbad A."/>
            <person name="Gasson M.J."/>
            <person name="Shearman C."/>
        </authorList>
    </citation>
    <scope>NUCLEOTIDE SEQUENCE [LARGE SCALE GENOMIC DNA]</scope>
    <source>
        <strain evidence="8 9">FI9785</strain>
    </source>
</reference>
<dbReference type="GO" id="GO:0009007">
    <property type="term" value="F:site-specific DNA-methyltransferase (adenine-specific) activity"/>
    <property type="evidence" value="ECO:0007669"/>
    <property type="project" value="UniProtKB-EC"/>
</dbReference>
<keyword evidence="5" id="KW-0680">Restriction system</keyword>
<evidence type="ECO:0000256" key="4">
    <source>
        <dbReference type="ARBA" id="ARBA00022691"/>
    </source>
</evidence>
<dbReference type="InterPro" id="IPR022221">
    <property type="entry name" value="TypeIII_RM_meth"/>
</dbReference>
<dbReference type="EC" id="2.1.1.72" evidence="8"/>
<dbReference type="PROSITE" id="PS00092">
    <property type="entry name" value="N6_MTASE"/>
    <property type="match status" value="1"/>
</dbReference>
<evidence type="ECO:0000256" key="2">
    <source>
        <dbReference type="ARBA" id="ARBA00022603"/>
    </source>
</evidence>
<keyword evidence="2 8" id="KW-0489">Methyltransferase</keyword>
<dbReference type="InterPro" id="IPR002295">
    <property type="entry name" value="N4/N6-MTase_EcoPI_Mod-like"/>
</dbReference>
<name>D0R2J6_LACJF</name>
<dbReference type="Pfam" id="PF12564">
    <property type="entry name" value="TypeIII_RM_meth"/>
    <property type="match status" value="1"/>
</dbReference>
<accession>D0R2J6</accession>
<dbReference type="PRINTS" id="PR00508">
    <property type="entry name" value="S21N4MTFRASE"/>
</dbReference>
<proteinExistence type="inferred from homology"/>
<dbReference type="SUPFAM" id="SSF53335">
    <property type="entry name" value="S-adenosyl-L-methionine-dependent methyltransferases"/>
    <property type="match status" value="1"/>
</dbReference>
<dbReference type="InterPro" id="IPR002941">
    <property type="entry name" value="DNA_methylase_N4/N6"/>
</dbReference>
<dbReference type="GO" id="GO:0008170">
    <property type="term" value="F:N-methyltransferase activity"/>
    <property type="evidence" value="ECO:0007669"/>
    <property type="project" value="InterPro"/>
</dbReference>
<evidence type="ECO:0000313" key="8">
    <source>
        <dbReference type="EMBL" id="CAX66191.1"/>
    </source>
</evidence>
<keyword evidence="4" id="KW-0949">S-adenosyl-L-methionine</keyword>
<feature type="domain" description="DNA methylase N-4/N-6" evidence="6">
    <location>
        <begin position="475"/>
        <end position="562"/>
    </location>
</feature>
<evidence type="ECO:0000259" key="7">
    <source>
        <dbReference type="Pfam" id="PF12564"/>
    </source>
</evidence>
<dbReference type="GO" id="GO:0009307">
    <property type="term" value="P:DNA restriction-modification system"/>
    <property type="evidence" value="ECO:0007669"/>
    <property type="project" value="UniProtKB-KW"/>
</dbReference>
<evidence type="ECO:0000256" key="5">
    <source>
        <dbReference type="ARBA" id="ARBA00022747"/>
    </source>
</evidence>
<keyword evidence="3 8" id="KW-0808">Transferase</keyword>
<feature type="domain" description="Type III restriction/modification enzyme methylation subunit" evidence="7">
    <location>
        <begin position="42"/>
        <end position="97"/>
    </location>
</feature>
<dbReference type="Proteomes" id="UP000002627">
    <property type="component" value="Chromosome"/>
</dbReference>
<dbReference type="InterPro" id="IPR002052">
    <property type="entry name" value="DNA_methylase_N6_adenine_CS"/>
</dbReference>
<dbReference type="InterPro" id="IPR001091">
    <property type="entry name" value="RM_Methyltransferase"/>
</dbReference>
<organism evidence="8 9">
    <name type="scientific">Lactobacillus johnsonii (strain FI9785)</name>
    <dbReference type="NCBI Taxonomy" id="633699"/>
    <lineage>
        <taxon>Bacteria</taxon>
        <taxon>Bacillati</taxon>
        <taxon>Bacillota</taxon>
        <taxon>Bacilli</taxon>
        <taxon>Lactobacillales</taxon>
        <taxon>Lactobacillaceae</taxon>
        <taxon>Lactobacillus</taxon>
    </lineage>
</organism>
<dbReference type="REBASE" id="22797">
    <property type="entry name" value="M.LjoFORF307P"/>
</dbReference>
<protein>
    <submittedName>
        <fullName evidence="8">Type III restriction-modification system: adenine specific DNA methylase</fullName>
        <ecNumber evidence="8">2.1.1.72</ecNumber>
    </submittedName>
</protein>
<dbReference type="PIRSF" id="PIRSF015855">
    <property type="entry name" value="TypeIII_Mtase_mKpnI"/>
    <property type="match status" value="1"/>
</dbReference>
<dbReference type="HOGENOM" id="CLU_029607_1_0_9"/>
<dbReference type="Gene3D" id="3.40.50.150">
    <property type="entry name" value="Vaccinia Virus protein VP39"/>
    <property type="match status" value="1"/>
</dbReference>
<dbReference type="GO" id="GO:0032259">
    <property type="term" value="P:methylation"/>
    <property type="evidence" value="ECO:0007669"/>
    <property type="project" value="UniProtKB-KW"/>
</dbReference>
<evidence type="ECO:0000256" key="1">
    <source>
        <dbReference type="ARBA" id="ARBA00006594"/>
    </source>
</evidence>
<dbReference type="EMBL" id="FN298497">
    <property type="protein sequence ID" value="CAX66191.1"/>
    <property type="molecule type" value="Genomic_DNA"/>
</dbReference>
<feature type="domain" description="DNA methylase N-4/N-6" evidence="6">
    <location>
        <begin position="204"/>
        <end position="419"/>
    </location>
</feature>
<evidence type="ECO:0000256" key="3">
    <source>
        <dbReference type="ARBA" id="ARBA00022679"/>
    </source>
</evidence>
<dbReference type="AlphaFoldDB" id="D0R2J6"/>